<reference evidence="8 9" key="1">
    <citation type="submission" date="2024-01" db="EMBL/GenBank/DDBJ databases">
        <title>The genomes of 5 underutilized Papilionoideae crops provide insights into root nodulation and disease resistance.</title>
        <authorList>
            <person name="Yuan L."/>
        </authorList>
    </citation>
    <scope>NUCLEOTIDE SEQUENCE [LARGE SCALE GENOMIC DNA]</scope>
    <source>
        <strain evidence="8">LY-2023</strain>
        <tissue evidence="8">Leaf</tissue>
    </source>
</reference>
<keyword evidence="2" id="KW-0808">Transferase</keyword>
<keyword evidence="6" id="KW-0479">Metal-binding</keyword>
<protein>
    <recommendedName>
        <fullName evidence="7">RING-type domain-containing protein</fullName>
    </recommendedName>
</protein>
<dbReference type="PROSITE" id="PS50089">
    <property type="entry name" value="ZF_RING_2"/>
    <property type="match status" value="1"/>
</dbReference>
<feature type="domain" description="RING-type" evidence="7">
    <location>
        <begin position="135"/>
        <end position="180"/>
    </location>
</feature>
<keyword evidence="6" id="KW-0863">Zinc-finger</keyword>
<dbReference type="GO" id="GO:0016567">
    <property type="term" value="P:protein ubiquitination"/>
    <property type="evidence" value="ECO:0007669"/>
    <property type="project" value="TreeGrafter"/>
</dbReference>
<organism evidence="8 9">
    <name type="scientific">Clitoria ternatea</name>
    <name type="common">Butterfly pea</name>
    <dbReference type="NCBI Taxonomy" id="43366"/>
    <lineage>
        <taxon>Eukaryota</taxon>
        <taxon>Viridiplantae</taxon>
        <taxon>Streptophyta</taxon>
        <taxon>Embryophyta</taxon>
        <taxon>Tracheophyta</taxon>
        <taxon>Spermatophyta</taxon>
        <taxon>Magnoliopsida</taxon>
        <taxon>eudicotyledons</taxon>
        <taxon>Gunneridae</taxon>
        <taxon>Pentapetalae</taxon>
        <taxon>rosids</taxon>
        <taxon>fabids</taxon>
        <taxon>Fabales</taxon>
        <taxon>Fabaceae</taxon>
        <taxon>Papilionoideae</taxon>
        <taxon>50 kb inversion clade</taxon>
        <taxon>NPAAA clade</taxon>
        <taxon>indigoferoid/millettioid clade</taxon>
        <taxon>Phaseoleae</taxon>
        <taxon>Clitoria</taxon>
    </lineage>
</organism>
<dbReference type="GO" id="GO:0005634">
    <property type="term" value="C:nucleus"/>
    <property type="evidence" value="ECO:0007669"/>
    <property type="project" value="UniProtKB-SubCell"/>
</dbReference>
<sequence length="462" mass="52240">MAERGECSSSSKPSDEIWAKLVPSDSTYSDVEIRSDEKVISSEISAPSSDKHCWCKIIRNSDLCSATIENKSPNIILVDGAEVHSEDNAVIKDGSQIIPGPDSQGFVSYRFHIMSIPETGQSQLKICVDVDHAKCCICLNIWHDVVTVAPCLHNFCNGCFSEWLRRSQERRTPVLCPQCRAVVQFVGRNHFLRTIAEDMLRADSSLRRPHDEVSLLDTYAVVRSNLVIGSGKKNRKRARVPVDDQSDDTDHQCSQCVTEVGGFRCNRNTVHLQCQACGGMMPSRNAFGVPQYCSGCDRPFCGAYWHALGETGNGSYPVCSQDTLRPISEHHISSIPMLAHEMNLHEQNITDSCIRQMGRTLQDVISEWIAKLDNREIDRERMMLNRAEMITARTSVCCECYQKLVSFLLYWFRISIPKYLLPPDVSGREDCWYGYACRTQHRSEEHARKRNHVCRPTRGSNV</sequence>
<evidence type="ECO:0000256" key="2">
    <source>
        <dbReference type="ARBA" id="ARBA00022679"/>
    </source>
</evidence>
<evidence type="ECO:0000313" key="8">
    <source>
        <dbReference type="EMBL" id="KAK7318370.1"/>
    </source>
</evidence>
<dbReference type="InterPro" id="IPR040909">
    <property type="entry name" value="CHFR_Znf-CRD"/>
</dbReference>
<dbReference type="Gene3D" id="3.30.40.10">
    <property type="entry name" value="Zinc/RING finger domain, C3HC4 (zinc finger)"/>
    <property type="match status" value="1"/>
</dbReference>
<dbReference type="EMBL" id="JAYKXN010000001">
    <property type="protein sequence ID" value="KAK7318370.1"/>
    <property type="molecule type" value="Genomic_DNA"/>
</dbReference>
<evidence type="ECO:0000256" key="6">
    <source>
        <dbReference type="PROSITE-ProRule" id="PRU00175"/>
    </source>
</evidence>
<dbReference type="PANTHER" id="PTHR16079:SF4">
    <property type="entry name" value="E3 UBIQUITIN-PROTEIN LIGASE CHFR"/>
    <property type="match status" value="1"/>
</dbReference>
<dbReference type="Proteomes" id="UP001359559">
    <property type="component" value="Unassembled WGS sequence"/>
</dbReference>
<comment type="subcellular location">
    <subcellularLocation>
        <location evidence="1">Nucleus</location>
    </subcellularLocation>
</comment>
<keyword evidence="9" id="KW-1185">Reference proteome</keyword>
<keyword evidence="4" id="KW-0539">Nucleus</keyword>
<evidence type="ECO:0000256" key="5">
    <source>
        <dbReference type="ARBA" id="ARBA00023306"/>
    </source>
</evidence>
<dbReference type="Gene3D" id="3.30.40.140">
    <property type="match status" value="1"/>
</dbReference>
<name>A0AAN9KI86_CLITE</name>
<evidence type="ECO:0000259" key="7">
    <source>
        <dbReference type="PROSITE" id="PS50089"/>
    </source>
</evidence>
<dbReference type="SUPFAM" id="SSF57850">
    <property type="entry name" value="RING/U-box"/>
    <property type="match status" value="1"/>
</dbReference>
<dbReference type="AlphaFoldDB" id="A0AAN9KI86"/>
<dbReference type="Pfam" id="PF17979">
    <property type="entry name" value="zf-CRD"/>
    <property type="match status" value="1"/>
</dbReference>
<comment type="caution">
    <text evidence="8">The sequence shown here is derived from an EMBL/GenBank/DDBJ whole genome shotgun (WGS) entry which is preliminary data.</text>
</comment>
<evidence type="ECO:0000256" key="4">
    <source>
        <dbReference type="ARBA" id="ARBA00023242"/>
    </source>
</evidence>
<dbReference type="InterPro" id="IPR013083">
    <property type="entry name" value="Znf_RING/FYVE/PHD"/>
</dbReference>
<dbReference type="InterPro" id="IPR001841">
    <property type="entry name" value="Znf_RING"/>
</dbReference>
<keyword evidence="3" id="KW-0833">Ubl conjugation pathway</keyword>
<gene>
    <name evidence="8" type="ORF">RJT34_03069</name>
</gene>
<dbReference type="GO" id="GO:0008270">
    <property type="term" value="F:zinc ion binding"/>
    <property type="evidence" value="ECO:0007669"/>
    <property type="project" value="UniProtKB-KW"/>
</dbReference>
<dbReference type="SMART" id="SM00184">
    <property type="entry name" value="RING"/>
    <property type="match status" value="1"/>
</dbReference>
<keyword evidence="5" id="KW-0131">Cell cycle</keyword>
<evidence type="ECO:0000313" key="9">
    <source>
        <dbReference type="Proteomes" id="UP001359559"/>
    </source>
</evidence>
<dbReference type="InterPro" id="IPR052256">
    <property type="entry name" value="E3_ubiquitin-ligase_CHFR"/>
</dbReference>
<proteinExistence type="predicted"/>
<dbReference type="GO" id="GO:0006511">
    <property type="term" value="P:ubiquitin-dependent protein catabolic process"/>
    <property type="evidence" value="ECO:0007669"/>
    <property type="project" value="TreeGrafter"/>
</dbReference>
<evidence type="ECO:0000256" key="3">
    <source>
        <dbReference type="ARBA" id="ARBA00022786"/>
    </source>
</evidence>
<dbReference type="Pfam" id="PF13639">
    <property type="entry name" value="zf-RING_2"/>
    <property type="match status" value="1"/>
</dbReference>
<keyword evidence="6" id="KW-0862">Zinc</keyword>
<dbReference type="GO" id="GO:0004842">
    <property type="term" value="F:ubiquitin-protein transferase activity"/>
    <property type="evidence" value="ECO:0007669"/>
    <property type="project" value="TreeGrafter"/>
</dbReference>
<dbReference type="PANTHER" id="PTHR16079">
    <property type="entry name" value="UBIQUITIN LIGASE PROTEIN CHFR"/>
    <property type="match status" value="1"/>
</dbReference>
<accession>A0AAN9KI86</accession>
<evidence type="ECO:0000256" key="1">
    <source>
        <dbReference type="ARBA" id="ARBA00004123"/>
    </source>
</evidence>